<dbReference type="EMBL" id="CAUWAG010000013">
    <property type="protein sequence ID" value="CAJ2510082.1"/>
    <property type="molecule type" value="Genomic_DNA"/>
</dbReference>
<evidence type="ECO:0000313" key="3">
    <source>
        <dbReference type="Proteomes" id="UP001295740"/>
    </source>
</evidence>
<reference evidence="2" key="1">
    <citation type="submission" date="2023-10" db="EMBL/GenBank/DDBJ databases">
        <authorList>
            <person name="Hackl T."/>
        </authorList>
    </citation>
    <scope>NUCLEOTIDE SEQUENCE</scope>
</reference>
<comment type="caution">
    <text evidence="2">The sequence shown here is derived from an EMBL/GenBank/DDBJ whole genome shotgun (WGS) entry which is preliminary data.</text>
</comment>
<dbReference type="AlphaFoldDB" id="A0AAI8YMD0"/>
<evidence type="ECO:0000259" key="1">
    <source>
        <dbReference type="Pfam" id="PF20150"/>
    </source>
</evidence>
<gene>
    <name evidence="2" type="ORF">KHLLAP_LOCUS10550</name>
</gene>
<proteinExistence type="predicted"/>
<name>A0AAI8YMD0_9PEZI</name>
<dbReference type="Pfam" id="PF20150">
    <property type="entry name" value="2EXR"/>
    <property type="match status" value="1"/>
</dbReference>
<evidence type="ECO:0000313" key="2">
    <source>
        <dbReference type="EMBL" id="CAJ2510082.1"/>
    </source>
</evidence>
<sequence length="297" mass="33867">MATNGTPSGSAQFSSLSTELCLHIWSFVAPEVHHGRAAQVFALQLIIPNATETQAWGADVPPYHVRPGHVLKDQTAGLRTMLAVHRESRDEALRFFPDTLAVDEKGGIVRYNSEHDMVFLDGKFNAHWMERSWDYHLAGFTDSIQHLGLGPDLLKFLTFFVWDLSKPVNPIWYLMRFLRPFNALDVVYYAIEESRHATHHALRWPAPDKMHRHLQVFSKAAVKPAEPSSVMYCWPDLIENEYYARNEGTFFEGGEDGIDEFGILVETLCDPSGWSDEIKKAFESSATHTWMKMICCH</sequence>
<protein>
    <submittedName>
        <fullName evidence="2">Uu.00g059820.m01.CDS01</fullName>
    </submittedName>
</protein>
<organism evidence="2 3">
    <name type="scientific">Anthostomella pinea</name>
    <dbReference type="NCBI Taxonomy" id="933095"/>
    <lineage>
        <taxon>Eukaryota</taxon>
        <taxon>Fungi</taxon>
        <taxon>Dikarya</taxon>
        <taxon>Ascomycota</taxon>
        <taxon>Pezizomycotina</taxon>
        <taxon>Sordariomycetes</taxon>
        <taxon>Xylariomycetidae</taxon>
        <taxon>Xylariales</taxon>
        <taxon>Xylariaceae</taxon>
        <taxon>Anthostomella</taxon>
    </lineage>
</organism>
<keyword evidence="3" id="KW-1185">Reference proteome</keyword>
<dbReference type="InterPro" id="IPR045518">
    <property type="entry name" value="2EXR"/>
</dbReference>
<dbReference type="Proteomes" id="UP001295740">
    <property type="component" value="Unassembled WGS sequence"/>
</dbReference>
<accession>A0AAI8YMD0</accession>
<feature type="domain" description="2EXR" evidence="1">
    <location>
        <begin position="12"/>
        <end position="118"/>
    </location>
</feature>